<evidence type="ECO:0000256" key="1">
    <source>
        <dbReference type="SAM" id="MobiDB-lite"/>
    </source>
</evidence>
<dbReference type="EMBL" id="JAAMPI010000026">
    <property type="protein sequence ID" value="KAF4637342.1"/>
    <property type="molecule type" value="Genomic_DNA"/>
</dbReference>
<organism evidence="2 3">
    <name type="scientific">Cudoniella acicularis</name>
    <dbReference type="NCBI Taxonomy" id="354080"/>
    <lineage>
        <taxon>Eukaryota</taxon>
        <taxon>Fungi</taxon>
        <taxon>Dikarya</taxon>
        <taxon>Ascomycota</taxon>
        <taxon>Pezizomycotina</taxon>
        <taxon>Leotiomycetes</taxon>
        <taxon>Helotiales</taxon>
        <taxon>Tricladiaceae</taxon>
        <taxon>Cudoniella</taxon>
    </lineage>
</organism>
<reference evidence="2 3" key="1">
    <citation type="submission" date="2020-03" db="EMBL/GenBank/DDBJ databases">
        <title>Draft Genome Sequence of Cudoniella acicularis.</title>
        <authorList>
            <person name="Buettner E."/>
            <person name="Kellner H."/>
        </authorList>
    </citation>
    <scope>NUCLEOTIDE SEQUENCE [LARGE SCALE GENOMIC DNA]</scope>
    <source>
        <strain evidence="2 3">DSM 108380</strain>
    </source>
</reference>
<comment type="caution">
    <text evidence="2">The sequence shown here is derived from an EMBL/GenBank/DDBJ whole genome shotgun (WGS) entry which is preliminary data.</text>
</comment>
<dbReference type="Proteomes" id="UP000566819">
    <property type="component" value="Unassembled WGS sequence"/>
</dbReference>
<dbReference type="AlphaFoldDB" id="A0A8H4RZE5"/>
<accession>A0A8H4RZE5</accession>
<sequence>MTPKKSASKTASPRASTPRKKDVEKDQQPTPIRILKRTTPLPNHLERDDMKPAPNVHILPIRLDSPNKREASSTFAPGSPPKKSQSSRDTSIPSGSDELNLDSEKLFSKYSGWKSLVSLVSSPHSSELNSDSMATELRHALRTHMYHEDSILALDTDIRLWEWSMLDVKSGRSRMVVKVGEDGQDTFVQEPVSNLRFVTLAQGIIGATQENKHLADAREKEMDWKGRQFSSLYLLAQDCGICQPRDIYPAVYWFLKQKFHKDRQETYRCMATHPHYSLATPKDRIAMKQELIRFFDRRFTAQIFCLTGNHFEIGTDLFRLGGDETFPEDLGLDTGGNDPVVIFNNNEALWGKYHREHKNRPVRMTQSLSPRRPFTPESE</sequence>
<feature type="region of interest" description="Disordered" evidence="1">
    <location>
        <begin position="1"/>
        <end position="98"/>
    </location>
</feature>
<feature type="region of interest" description="Disordered" evidence="1">
    <location>
        <begin position="360"/>
        <end position="379"/>
    </location>
</feature>
<protein>
    <submittedName>
        <fullName evidence="2">Uncharacterized protein</fullName>
    </submittedName>
</protein>
<proteinExistence type="predicted"/>
<feature type="compositionally biased region" description="Polar residues" evidence="1">
    <location>
        <begin position="72"/>
        <end position="94"/>
    </location>
</feature>
<evidence type="ECO:0000313" key="2">
    <source>
        <dbReference type="EMBL" id="KAF4637342.1"/>
    </source>
</evidence>
<dbReference type="OrthoDB" id="3546225at2759"/>
<gene>
    <name evidence="2" type="ORF">G7Y89_g742</name>
</gene>
<keyword evidence="3" id="KW-1185">Reference proteome</keyword>
<evidence type="ECO:0000313" key="3">
    <source>
        <dbReference type="Proteomes" id="UP000566819"/>
    </source>
</evidence>
<name>A0A8H4RZE5_9HELO</name>